<proteinExistence type="predicted"/>
<dbReference type="InterPro" id="IPR003719">
    <property type="entry name" value="Phenazine_PhzF-like"/>
</dbReference>
<evidence type="ECO:0000313" key="2">
    <source>
        <dbReference type="EMBL" id="KGO69555.1"/>
    </source>
</evidence>
<dbReference type="Pfam" id="PF02567">
    <property type="entry name" value="PhzC-PhzF"/>
    <property type="match status" value="1"/>
</dbReference>
<reference evidence="2 3" key="1">
    <citation type="journal article" date="2015" name="Mol. Plant Microbe Interact.">
        <title>Genome, transcriptome, and functional analyses of Penicillium expansum provide new insights into secondary metabolism and pathogenicity.</title>
        <authorList>
            <person name="Ballester A.R."/>
            <person name="Marcet-Houben M."/>
            <person name="Levin E."/>
            <person name="Sela N."/>
            <person name="Selma-Lazaro C."/>
            <person name="Carmona L."/>
            <person name="Wisniewski M."/>
            <person name="Droby S."/>
            <person name="Gonzalez-Candelas L."/>
            <person name="Gabaldon T."/>
        </authorList>
    </citation>
    <scope>NUCLEOTIDE SEQUENCE [LARGE SCALE GENOMIC DNA]</scope>
    <source>
        <strain evidence="2 3">PHI-1</strain>
    </source>
</reference>
<dbReference type="OMA" id="FIHLHID"/>
<evidence type="ECO:0000313" key="3">
    <source>
        <dbReference type="Proteomes" id="UP000030104"/>
    </source>
</evidence>
<protein>
    <submittedName>
        <fullName evidence="2">Phenazine biosynthesis PhzF protein</fullName>
    </submittedName>
</protein>
<dbReference type="STRING" id="40296.A0A0A2KYX9"/>
<feature type="active site" evidence="1">
    <location>
        <position position="51"/>
    </location>
</feature>
<organism evidence="2 3">
    <name type="scientific">Penicillium italicum</name>
    <name type="common">Blue mold</name>
    <dbReference type="NCBI Taxonomy" id="40296"/>
    <lineage>
        <taxon>Eukaryota</taxon>
        <taxon>Fungi</taxon>
        <taxon>Dikarya</taxon>
        <taxon>Ascomycota</taxon>
        <taxon>Pezizomycotina</taxon>
        <taxon>Eurotiomycetes</taxon>
        <taxon>Eurotiomycetidae</taxon>
        <taxon>Eurotiales</taxon>
        <taxon>Aspergillaceae</taxon>
        <taxon>Penicillium</taxon>
    </lineage>
</organism>
<dbReference type="PANTHER" id="PTHR13774:SF32">
    <property type="entry name" value="ANTISENSE-ENHANCING SEQUENCE 1"/>
    <property type="match status" value="1"/>
</dbReference>
<dbReference type="PANTHER" id="PTHR13774">
    <property type="entry name" value="PHENAZINE BIOSYNTHESIS PROTEIN"/>
    <property type="match status" value="1"/>
</dbReference>
<dbReference type="GO" id="GO:0016853">
    <property type="term" value="F:isomerase activity"/>
    <property type="evidence" value="ECO:0007669"/>
    <property type="project" value="TreeGrafter"/>
</dbReference>
<name>A0A0A2KYX9_PENIT</name>
<dbReference type="HOGENOM" id="CLU_048756_1_0_1"/>
<evidence type="ECO:0000256" key="1">
    <source>
        <dbReference type="PIRSR" id="PIRSR016184-1"/>
    </source>
</evidence>
<dbReference type="AlphaFoldDB" id="A0A0A2KYX9"/>
<dbReference type="GO" id="GO:0005737">
    <property type="term" value="C:cytoplasm"/>
    <property type="evidence" value="ECO:0007669"/>
    <property type="project" value="TreeGrafter"/>
</dbReference>
<keyword evidence="3" id="KW-1185">Reference proteome</keyword>
<gene>
    <name evidence="2" type="ORF">PITC_000530</name>
</gene>
<dbReference type="Gene3D" id="3.10.310.10">
    <property type="entry name" value="Diaminopimelate Epimerase, Chain A, domain 1"/>
    <property type="match status" value="2"/>
</dbReference>
<dbReference type="PhylomeDB" id="A0A0A2KYX9"/>
<dbReference type="SUPFAM" id="SSF54506">
    <property type="entry name" value="Diaminopimelate epimerase-like"/>
    <property type="match status" value="1"/>
</dbReference>
<dbReference type="OrthoDB" id="75169at2759"/>
<sequence length="315" mass="34134">MTHLKFITLDVFTSTPYSGNPLAVVFLPEDDSTALTQRQKQIIAREFNLSESIFVHPTREKSKRAIDIFTTDCEIPFAGHPTIGAASWFLSHSTDPADGDGVTSLVTKSGDIPISIQNRETKYVAAQIAHNTRIHASRFSLKELVRLHPTLAPFFTRPDVTFPLFSIVNGMSQLFVELPSLEALAAVTPATGGELVSADYLDEGWRAGLICVYFIVRDVEDSVSKKKVIRSRTILGTLEDPATGSAASGLAAYLTLTEGSAGQNYQYHVVQGVEMGRRSDIGVEATLDGDKKIEQVVLTGTAVSVSEGKVLVPHA</sequence>
<accession>A0A0A2KYX9</accession>
<dbReference type="Proteomes" id="UP000030104">
    <property type="component" value="Unassembled WGS sequence"/>
</dbReference>
<dbReference type="EMBL" id="JQGA01001136">
    <property type="protein sequence ID" value="KGO69555.1"/>
    <property type="molecule type" value="Genomic_DNA"/>
</dbReference>
<dbReference type="NCBIfam" id="TIGR00654">
    <property type="entry name" value="PhzF_family"/>
    <property type="match status" value="1"/>
</dbReference>
<dbReference type="PIRSF" id="PIRSF016184">
    <property type="entry name" value="PhzC_PhzF"/>
    <property type="match status" value="1"/>
</dbReference>
<comment type="caution">
    <text evidence="2">The sequence shown here is derived from an EMBL/GenBank/DDBJ whole genome shotgun (WGS) entry which is preliminary data.</text>
</comment>